<reference evidence="11" key="1">
    <citation type="submission" date="2022-07" db="EMBL/GenBank/DDBJ databases">
        <title>Draft genome sequence of Zalerion maritima ATCC 34329, a (micro)plastics degrading marine fungus.</title>
        <authorList>
            <person name="Paco A."/>
            <person name="Goncalves M.F.M."/>
            <person name="Rocha-Santos T.A.P."/>
            <person name="Alves A."/>
        </authorList>
    </citation>
    <scope>NUCLEOTIDE SEQUENCE</scope>
    <source>
        <strain evidence="11">ATCC 34329</strain>
    </source>
</reference>
<gene>
    <name evidence="11" type="ORF">MKZ38_000675</name>
</gene>
<accession>A0AAD5WSE5</accession>
<evidence type="ECO:0000256" key="8">
    <source>
        <dbReference type="ARBA" id="ARBA00022842"/>
    </source>
</evidence>
<keyword evidence="7" id="KW-0067">ATP-binding</keyword>
<evidence type="ECO:0000256" key="5">
    <source>
        <dbReference type="ARBA" id="ARBA00022723"/>
    </source>
</evidence>
<evidence type="ECO:0000256" key="1">
    <source>
        <dbReference type="ARBA" id="ARBA00001946"/>
    </source>
</evidence>
<evidence type="ECO:0000256" key="6">
    <source>
        <dbReference type="ARBA" id="ARBA00022741"/>
    </source>
</evidence>
<evidence type="ECO:0000256" key="3">
    <source>
        <dbReference type="ARBA" id="ARBA00022679"/>
    </source>
</evidence>
<dbReference type="GO" id="GO:0005739">
    <property type="term" value="C:mitochondrion"/>
    <property type="evidence" value="ECO:0007669"/>
    <property type="project" value="TreeGrafter"/>
</dbReference>
<dbReference type="AlphaFoldDB" id="A0AAD5WSE5"/>
<dbReference type="InterPro" id="IPR003846">
    <property type="entry name" value="SelO"/>
</dbReference>
<evidence type="ECO:0000313" key="12">
    <source>
        <dbReference type="Proteomes" id="UP001201980"/>
    </source>
</evidence>
<protein>
    <recommendedName>
        <fullName evidence="9">Selenoprotein O</fullName>
    </recommendedName>
</protein>
<dbReference type="Pfam" id="PF02696">
    <property type="entry name" value="SelO"/>
    <property type="match status" value="1"/>
</dbReference>
<evidence type="ECO:0000256" key="2">
    <source>
        <dbReference type="ARBA" id="ARBA00009747"/>
    </source>
</evidence>
<dbReference type="Proteomes" id="UP001201980">
    <property type="component" value="Unassembled WGS sequence"/>
</dbReference>
<keyword evidence="4" id="KW-0548">Nucleotidyltransferase</keyword>
<keyword evidence="5" id="KW-0479">Metal-binding</keyword>
<feature type="compositionally biased region" description="Basic and acidic residues" evidence="10">
    <location>
        <begin position="668"/>
        <end position="680"/>
    </location>
</feature>
<comment type="caution">
    <text evidence="11">The sequence shown here is derived from an EMBL/GenBank/DDBJ whole genome shotgun (WGS) entry which is preliminary data.</text>
</comment>
<dbReference type="PANTHER" id="PTHR32057:SF14">
    <property type="entry name" value="PROTEIN ADENYLYLTRANSFERASE SELO, MITOCHONDRIAL"/>
    <property type="match status" value="1"/>
</dbReference>
<dbReference type="GO" id="GO:0070733">
    <property type="term" value="F:AMPylase activity"/>
    <property type="evidence" value="ECO:0007669"/>
    <property type="project" value="TreeGrafter"/>
</dbReference>
<keyword evidence="8" id="KW-0460">Magnesium</keyword>
<evidence type="ECO:0000256" key="7">
    <source>
        <dbReference type="ARBA" id="ARBA00022840"/>
    </source>
</evidence>
<evidence type="ECO:0000313" key="11">
    <source>
        <dbReference type="EMBL" id="KAJ2902358.1"/>
    </source>
</evidence>
<comment type="cofactor">
    <cofactor evidence="1">
        <name>Mg(2+)</name>
        <dbReference type="ChEBI" id="CHEBI:18420"/>
    </cofactor>
</comment>
<keyword evidence="12" id="KW-1185">Reference proteome</keyword>
<evidence type="ECO:0000256" key="9">
    <source>
        <dbReference type="ARBA" id="ARBA00031547"/>
    </source>
</evidence>
<feature type="region of interest" description="Disordered" evidence="10">
    <location>
        <begin position="650"/>
        <end position="680"/>
    </location>
</feature>
<proteinExistence type="inferred from homology"/>
<comment type="similarity">
    <text evidence="2">Belongs to the SELO family.</text>
</comment>
<feature type="region of interest" description="Disordered" evidence="10">
    <location>
        <begin position="322"/>
        <end position="343"/>
    </location>
</feature>
<feature type="compositionally biased region" description="Low complexity" evidence="10">
    <location>
        <begin position="1"/>
        <end position="18"/>
    </location>
</feature>
<organism evidence="11 12">
    <name type="scientific">Zalerion maritima</name>
    <dbReference type="NCBI Taxonomy" id="339359"/>
    <lineage>
        <taxon>Eukaryota</taxon>
        <taxon>Fungi</taxon>
        <taxon>Dikarya</taxon>
        <taxon>Ascomycota</taxon>
        <taxon>Pezizomycotina</taxon>
        <taxon>Sordariomycetes</taxon>
        <taxon>Lulworthiomycetidae</taxon>
        <taxon>Lulworthiales</taxon>
        <taxon>Lulworthiaceae</taxon>
        <taxon>Zalerion</taxon>
    </lineage>
</organism>
<evidence type="ECO:0000256" key="4">
    <source>
        <dbReference type="ARBA" id="ARBA00022695"/>
    </source>
</evidence>
<dbReference type="EMBL" id="JAKWBI020000115">
    <property type="protein sequence ID" value="KAJ2902358.1"/>
    <property type="molecule type" value="Genomic_DNA"/>
</dbReference>
<evidence type="ECO:0000256" key="10">
    <source>
        <dbReference type="SAM" id="MobiDB-lite"/>
    </source>
</evidence>
<keyword evidence="3" id="KW-0808">Transferase</keyword>
<dbReference type="GO" id="GO:0046872">
    <property type="term" value="F:metal ion binding"/>
    <property type="evidence" value="ECO:0007669"/>
    <property type="project" value="UniProtKB-KW"/>
</dbReference>
<dbReference type="GO" id="GO:0005524">
    <property type="term" value="F:ATP binding"/>
    <property type="evidence" value="ECO:0007669"/>
    <property type="project" value="UniProtKB-KW"/>
</dbReference>
<feature type="region of interest" description="Disordered" evidence="10">
    <location>
        <begin position="1"/>
        <end position="78"/>
    </location>
</feature>
<keyword evidence="6" id="KW-0547">Nucleotide-binding</keyword>
<sequence length="694" mass="77812">MPASTKEATAAAPAATCEKPTHQFSPSSPEAARISYNPPPSSKPISQIPKSWNFTQKLPPDPLFPTPASSHATPRGNIMPRTVKGALYTFVRPVGAKDPELLAVSPAALRDLGLSDPESREFRDTVAGNVLHGWDPNKASPEGKEGVEEGYPWAQCYGGFQFGHWAGQLGDGRAISLFETTPPTTAAATRDLDANDKSVDLRYEIQLKGAGLTPYSRFADGKAVLRSSIREFVVSEYLHALGIPSTRALSLTLLPREKVRRERIEPGAIVCRFAQTWVRLGTFDLLRARGERGLTRKLAGYAAEDIFGGWDKLPSRLPDSIGEDGALDPPRGVSEDVCEGPPGDEENRFARLYREVVRRNAITVARWQAYGFMNGVLNTDNTSIYGLSIDFGPFAFMDAFDPSYTPNHDDHGLRYSFRNQPTIVWWNLVRLGEALGELMGAGPTKVDDTAFVEKGVGSEEEGEELVKRAEKVIERAGEEYKSVFMGEYKRLMAKRLGLKGYKEGDFEELFSEALDVLELGGLDFHFFFRRLGEIRVSELEGKKERENLAERFYYKSGGPMPGVEKDVRKAMGEWLGKWRDRIVEDWVNDEGEVTEERETERMQQMMQVNPNFVPRGWILDEVITRVEKEGERDVLRRIVQMSLHPFAESWDGKTLEGEEEDKQGMAYKGDREEEVRWTSDVRAEERAMQCSCSS</sequence>
<name>A0AAD5WSE5_9PEZI</name>
<dbReference type="HAMAP" id="MF_00692">
    <property type="entry name" value="SelO"/>
    <property type="match status" value="1"/>
</dbReference>
<dbReference type="PANTHER" id="PTHR32057">
    <property type="entry name" value="PROTEIN ADENYLYLTRANSFERASE SELO, MITOCHONDRIAL"/>
    <property type="match status" value="1"/>
</dbReference>